<gene>
    <name evidence="1" type="ORF">GCM10007384_03710</name>
</gene>
<protein>
    <recommendedName>
        <fullName evidence="3">Tetratricopeptide repeat protein</fullName>
    </recommendedName>
</protein>
<proteinExistence type="predicted"/>
<evidence type="ECO:0008006" key="3">
    <source>
        <dbReference type="Google" id="ProtNLM"/>
    </source>
</evidence>
<dbReference type="Gene3D" id="1.25.40.10">
    <property type="entry name" value="Tetratricopeptide repeat domain"/>
    <property type="match status" value="1"/>
</dbReference>
<keyword evidence="2" id="KW-1185">Reference proteome</keyword>
<dbReference type="AlphaFoldDB" id="A0A918JT09"/>
<dbReference type="SUPFAM" id="SSF48452">
    <property type="entry name" value="TPR-like"/>
    <property type="match status" value="1"/>
</dbReference>
<reference evidence="1 2" key="1">
    <citation type="journal article" date="2014" name="Int. J. Syst. Evol. Microbiol.">
        <title>Complete genome sequence of Corynebacterium casei LMG S-19264T (=DSM 44701T), isolated from a smear-ripened cheese.</title>
        <authorList>
            <consortium name="US DOE Joint Genome Institute (JGI-PGF)"/>
            <person name="Walter F."/>
            <person name="Albersmeier A."/>
            <person name="Kalinowski J."/>
            <person name="Ruckert C."/>
        </authorList>
    </citation>
    <scope>NUCLEOTIDE SEQUENCE [LARGE SCALE GENOMIC DNA]</scope>
    <source>
        <strain evidence="1 2">KCTC 12285</strain>
    </source>
</reference>
<dbReference type="EMBL" id="BMWS01000002">
    <property type="protein sequence ID" value="GGX05266.1"/>
    <property type="molecule type" value="Genomic_DNA"/>
</dbReference>
<evidence type="ECO:0000313" key="1">
    <source>
        <dbReference type="EMBL" id="GGX05266.1"/>
    </source>
</evidence>
<evidence type="ECO:0000313" key="2">
    <source>
        <dbReference type="Proteomes" id="UP000601108"/>
    </source>
</evidence>
<dbReference type="Proteomes" id="UP000601108">
    <property type="component" value="Unassembled WGS sequence"/>
</dbReference>
<name>A0A918JT09_9FLAO</name>
<comment type="caution">
    <text evidence="1">The sequence shown here is derived from an EMBL/GenBank/DDBJ whole genome shotgun (WGS) entry which is preliminary data.</text>
</comment>
<organism evidence="1 2">
    <name type="scientific">Aquimarina muelleri</name>
    <dbReference type="NCBI Taxonomy" id="279356"/>
    <lineage>
        <taxon>Bacteria</taxon>
        <taxon>Pseudomonadati</taxon>
        <taxon>Bacteroidota</taxon>
        <taxon>Flavobacteriia</taxon>
        <taxon>Flavobacteriales</taxon>
        <taxon>Flavobacteriaceae</taxon>
        <taxon>Aquimarina</taxon>
    </lineage>
</organism>
<dbReference type="InterPro" id="IPR011990">
    <property type="entry name" value="TPR-like_helical_dom_sf"/>
</dbReference>
<accession>A0A918JT09</accession>
<sequence length="431" mass="48911">MQGALEVIEKNKFLGKPRNHLLYLLEKGKLAYLANDYTLSNSLFNEADLFIESNKKAIGNQILGVLLNPQKETYQGEDFEKVAIHYYKALNYMFLNKYDEAIVEAKRISLQLQKINESYPPEKKNRYNDDAFAHILQGLLYEASGDINNAFIAYRNAVDLYLKNQGTYIGVTIPHQLCQDMLHTANVMGFIDVVERYEKLLNTSYIPKKITKGGEAILFWENGLAPYKDETYYTFTILPGNDIGFLTIINEDLSLNLPLPIPTGGNNRSDFSDLDIFNVAFPKYVSRPSLYNSAEAQIDSTYYPFQLTQNYEEIAFKTLKDRTLREIGKVALRLGTKKVSEYVVKNQNSDLGALLGVFNALTEGADTRNWQSLPNKIFYSRIPLKTGENKLTVSLKSNQQVSSTIEINIQGTGDILFEKITTPEISTPNPY</sequence>